<sequence>MGLQIEIENIVIDNFSESAKTILKTEIKKYAENIVKEANLIEEGELENGIDIEITAKSVNNAVRKNKLNYKKKNKKIS</sequence>
<name>A0A0X3Y2C7_FUSNC</name>
<organism evidence="1 2">
    <name type="scientific">Fusobacterium nucleatum subsp. nucleatum</name>
    <dbReference type="NCBI Taxonomy" id="76856"/>
    <lineage>
        <taxon>Bacteria</taxon>
        <taxon>Fusobacteriati</taxon>
        <taxon>Fusobacteriota</taxon>
        <taxon>Fusobacteriia</taxon>
        <taxon>Fusobacteriales</taxon>
        <taxon>Fusobacteriaceae</taxon>
        <taxon>Fusobacterium</taxon>
    </lineage>
</organism>
<evidence type="ECO:0000313" key="1">
    <source>
        <dbReference type="EMBL" id="KUL98706.1"/>
    </source>
</evidence>
<protein>
    <submittedName>
        <fullName evidence="1">Uncharacterized protein</fullName>
    </submittedName>
</protein>
<accession>A0A0X3Y2C7</accession>
<dbReference type="GeneID" id="79783902"/>
<gene>
    <name evidence="1" type="ORF">RO03_04000</name>
</gene>
<dbReference type="AlphaFoldDB" id="A0A0X3Y2C7"/>
<evidence type="ECO:0000313" key="2">
    <source>
        <dbReference type="Proteomes" id="UP000054800"/>
    </source>
</evidence>
<proteinExistence type="predicted"/>
<dbReference type="Proteomes" id="UP000054800">
    <property type="component" value="Unassembled WGS sequence"/>
</dbReference>
<dbReference type="RefSeq" id="WP_011016751.1">
    <property type="nucleotide sequence ID" value="NZ_LMVH01000001.1"/>
</dbReference>
<dbReference type="EMBL" id="LMVH01000001">
    <property type="protein sequence ID" value="KUL98706.1"/>
    <property type="molecule type" value="Genomic_DNA"/>
</dbReference>
<reference evidence="1 2" key="1">
    <citation type="submission" date="2015-10" db="EMBL/GenBank/DDBJ databases">
        <authorList>
            <person name="Gilbert D.G."/>
        </authorList>
    </citation>
    <scope>NUCLEOTIDE SEQUENCE [LARGE SCALE GENOMIC DNA]</scope>
    <source>
        <strain evidence="1 2">ChDC F311</strain>
    </source>
</reference>
<comment type="caution">
    <text evidence="1">The sequence shown here is derived from an EMBL/GenBank/DDBJ whole genome shotgun (WGS) entry which is preliminary data.</text>
</comment>